<keyword evidence="2" id="KW-1185">Reference proteome</keyword>
<gene>
    <name evidence="1" type="ORF">QFC20_005112</name>
</gene>
<name>A0ACC2VRB8_9TREE</name>
<sequence>MFTKSAAYAIPLPPPFNRPTERTAEVNQYVIQLTIPSSSDDSGNSTNSDLRKQGRANGSVIVWAGVGRVKTTSPTNSSDAMNEYERALAEEMGDTPTQVEPTFEGSRKLGQDFACAIPTTLKGAPVASSTLMNGVEAQDAGSGVRSGRARGMAERLAKRFQTQLLLSIDVPPATHLLTSMDSGAGMAGGVPGMDPLGDKLYLGLEKALVRVLDKALA</sequence>
<protein>
    <submittedName>
        <fullName evidence="1">Uncharacterized protein</fullName>
    </submittedName>
</protein>
<evidence type="ECO:0000313" key="2">
    <source>
        <dbReference type="Proteomes" id="UP001230649"/>
    </source>
</evidence>
<dbReference type="Proteomes" id="UP001230649">
    <property type="component" value="Unassembled WGS sequence"/>
</dbReference>
<comment type="caution">
    <text evidence="1">The sequence shown here is derived from an EMBL/GenBank/DDBJ whole genome shotgun (WGS) entry which is preliminary data.</text>
</comment>
<evidence type="ECO:0000313" key="1">
    <source>
        <dbReference type="EMBL" id="KAJ9101963.1"/>
    </source>
</evidence>
<reference evidence="1" key="1">
    <citation type="submission" date="2023-04" db="EMBL/GenBank/DDBJ databases">
        <title>Draft Genome sequencing of Naganishia species isolated from polar environments using Oxford Nanopore Technology.</title>
        <authorList>
            <person name="Leo P."/>
            <person name="Venkateswaran K."/>
        </authorList>
    </citation>
    <scope>NUCLEOTIDE SEQUENCE</scope>
    <source>
        <strain evidence="1">MNA-CCFEE 5262</strain>
    </source>
</reference>
<dbReference type="EMBL" id="JASBWS010000067">
    <property type="protein sequence ID" value="KAJ9101963.1"/>
    <property type="molecule type" value="Genomic_DNA"/>
</dbReference>
<organism evidence="1 2">
    <name type="scientific">Naganishia adeliensis</name>
    <dbReference type="NCBI Taxonomy" id="92952"/>
    <lineage>
        <taxon>Eukaryota</taxon>
        <taxon>Fungi</taxon>
        <taxon>Dikarya</taxon>
        <taxon>Basidiomycota</taxon>
        <taxon>Agaricomycotina</taxon>
        <taxon>Tremellomycetes</taxon>
        <taxon>Filobasidiales</taxon>
        <taxon>Filobasidiaceae</taxon>
        <taxon>Naganishia</taxon>
    </lineage>
</organism>
<proteinExistence type="predicted"/>
<accession>A0ACC2VRB8</accession>